<keyword evidence="16" id="KW-1185">Reference proteome</keyword>
<evidence type="ECO:0000256" key="11">
    <source>
        <dbReference type="RuleBase" id="RU003822"/>
    </source>
</evidence>
<dbReference type="Gene3D" id="2.60.40.1400">
    <property type="entry name" value="G protein-activated inward rectifier potassium channel 1"/>
    <property type="match status" value="1"/>
</dbReference>
<comment type="similarity">
    <text evidence="11">Belongs to the inward rectifier-type potassium channel (TC 1.A.2.1) family.</text>
</comment>
<reference evidence="15 16" key="1">
    <citation type="submission" date="2024-11" db="EMBL/GenBank/DDBJ databases">
        <title>Chromosome-level genome assembly of the freshwater bivalve Anodonta woodiana.</title>
        <authorList>
            <person name="Chen X."/>
        </authorList>
    </citation>
    <scope>NUCLEOTIDE SEQUENCE [LARGE SCALE GENOMIC DNA]</scope>
    <source>
        <strain evidence="15">MN2024</strain>
        <tissue evidence="15">Gills</tissue>
    </source>
</reference>
<dbReference type="PRINTS" id="PR01320">
    <property type="entry name" value="KIRCHANNEL"/>
</dbReference>
<feature type="transmembrane region" description="Helical" evidence="12">
    <location>
        <begin position="123"/>
        <end position="145"/>
    </location>
</feature>
<keyword evidence="7 12" id="KW-1133">Transmembrane helix</keyword>
<dbReference type="InterPro" id="IPR040445">
    <property type="entry name" value="Kir_TM"/>
</dbReference>
<evidence type="ECO:0000259" key="14">
    <source>
        <dbReference type="Pfam" id="PF17655"/>
    </source>
</evidence>
<evidence type="ECO:0000256" key="4">
    <source>
        <dbReference type="ARBA" id="ARBA00022692"/>
    </source>
</evidence>
<evidence type="ECO:0000256" key="6">
    <source>
        <dbReference type="ARBA" id="ARBA00022958"/>
    </source>
</evidence>
<feature type="domain" description="Inward rectifier potassium channel C-terminal" evidence="14">
    <location>
        <begin position="235"/>
        <end position="406"/>
    </location>
</feature>
<evidence type="ECO:0000256" key="8">
    <source>
        <dbReference type="ARBA" id="ARBA00023065"/>
    </source>
</evidence>
<evidence type="ECO:0000256" key="12">
    <source>
        <dbReference type="SAM" id="Phobius"/>
    </source>
</evidence>
<dbReference type="PANTHER" id="PTHR11767">
    <property type="entry name" value="INWARD RECTIFIER POTASSIUM CHANNEL"/>
    <property type="match status" value="1"/>
</dbReference>
<dbReference type="GO" id="GO:0034220">
    <property type="term" value="P:monoatomic ion transmembrane transport"/>
    <property type="evidence" value="ECO:0007669"/>
    <property type="project" value="UniProtKB-KW"/>
</dbReference>
<dbReference type="PANTHER" id="PTHR11767:SF102">
    <property type="entry name" value="INWARDLY RECTIFYING POTASSIUM CHANNEL 1, ISOFORM F"/>
    <property type="match status" value="1"/>
</dbReference>
<evidence type="ECO:0000256" key="1">
    <source>
        <dbReference type="ARBA" id="ARBA00004141"/>
    </source>
</evidence>
<keyword evidence="10 11" id="KW-0407">Ion channel</keyword>
<evidence type="ECO:0000256" key="7">
    <source>
        <dbReference type="ARBA" id="ARBA00022989"/>
    </source>
</evidence>
<comment type="caution">
    <text evidence="15">The sequence shown here is derived from an EMBL/GenBank/DDBJ whole genome shotgun (WGS) entry which is preliminary data.</text>
</comment>
<evidence type="ECO:0000313" key="15">
    <source>
        <dbReference type="EMBL" id="KAL3857027.1"/>
    </source>
</evidence>
<evidence type="ECO:0000256" key="5">
    <source>
        <dbReference type="ARBA" id="ARBA00022882"/>
    </source>
</evidence>
<evidence type="ECO:0000256" key="10">
    <source>
        <dbReference type="ARBA" id="ARBA00023303"/>
    </source>
</evidence>
<dbReference type="SUPFAM" id="SSF81324">
    <property type="entry name" value="Voltage-gated potassium channels"/>
    <property type="match status" value="1"/>
</dbReference>
<keyword evidence="6 11" id="KW-0630">Potassium</keyword>
<evidence type="ECO:0000259" key="13">
    <source>
        <dbReference type="Pfam" id="PF01007"/>
    </source>
</evidence>
<dbReference type="GO" id="GO:0006813">
    <property type="term" value="P:potassium ion transport"/>
    <property type="evidence" value="ECO:0007669"/>
    <property type="project" value="UniProtKB-KW"/>
</dbReference>
<dbReference type="InterPro" id="IPR014756">
    <property type="entry name" value="Ig_E-set"/>
</dbReference>
<organism evidence="15 16">
    <name type="scientific">Sinanodonta woodiana</name>
    <name type="common">Chinese pond mussel</name>
    <name type="synonym">Anodonta woodiana</name>
    <dbReference type="NCBI Taxonomy" id="1069815"/>
    <lineage>
        <taxon>Eukaryota</taxon>
        <taxon>Metazoa</taxon>
        <taxon>Spiralia</taxon>
        <taxon>Lophotrochozoa</taxon>
        <taxon>Mollusca</taxon>
        <taxon>Bivalvia</taxon>
        <taxon>Autobranchia</taxon>
        <taxon>Heteroconchia</taxon>
        <taxon>Palaeoheterodonta</taxon>
        <taxon>Unionida</taxon>
        <taxon>Unionoidea</taxon>
        <taxon>Unionidae</taxon>
        <taxon>Unioninae</taxon>
        <taxon>Sinanodonta</taxon>
    </lineage>
</organism>
<dbReference type="InterPro" id="IPR041647">
    <property type="entry name" value="IRK_C"/>
</dbReference>
<dbReference type="EMBL" id="JBJQND010000013">
    <property type="protein sequence ID" value="KAL3857027.1"/>
    <property type="molecule type" value="Genomic_DNA"/>
</dbReference>
<evidence type="ECO:0000256" key="9">
    <source>
        <dbReference type="ARBA" id="ARBA00023136"/>
    </source>
</evidence>
<accession>A0ABD3V5Y2</accession>
<comment type="subcellular location">
    <subcellularLocation>
        <location evidence="1 11">Membrane</location>
        <topology evidence="1 11">Multi-pass membrane protein</topology>
    </subcellularLocation>
</comment>
<keyword evidence="8 11" id="KW-0406">Ion transport</keyword>
<proteinExistence type="inferred from homology"/>
<dbReference type="Pfam" id="PF01007">
    <property type="entry name" value="IRK"/>
    <property type="match status" value="1"/>
</dbReference>
<dbReference type="Proteomes" id="UP001634394">
    <property type="component" value="Unassembled WGS sequence"/>
</dbReference>
<keyword evidence="2 11" id="KW-0813">Transport</keyword>
<dbReference type="Gene3D" id="1.10.287.70">
    <property type="match status" value="1"/>
</dbReference>
<keyword evidence="9 12" id="KW-0472">Membrane</keyword>
<keyword evidence="4 11" id="KW-0812">Transmembrane</keyword>
<gene>
    <name evidence="15" type="ORF">ACJMK2_011728</name>
</gene>
<evidence type="ECO:0000256" key="3">
    <source>
        <dbReference type="ARBA" id="ARBA00022538"/>
    </source>
</evidence>
<keyword evidence="3 11" id="KW-0633">Potassium transport</keyword>
<protein>
    <submittedName>
        <fullName evidence="15">Uncharacterized protein</fullName>
    </submittedName>
</protein>
<sequence length="416" mass="47524">MPTDIGEILSNNCDHTSVDVLAPVKSSEKSKNESRPPNLFFDTHNAIKDSLEEEKRDFQMVESADSTEAANGSSSLYRGYQMGRPSLVCKGGKYRIAYKGISGKEKHYLQDLYQTCIDLKWRWVMAVIFIVFFISYLLFAIVWFLTALIHGDLAHIDDPNWTPCIEKLTSFTDALQFSIEMQTTVGFGVIYPHPSCIASIPLMFLQATIGFLLQTILMGFVLVKFAKSKRRRNTLLFSNNACICKEEGELVLQIRLGDMRQSHLVDTSVYGIFICDKVSKEGTRYPLFQHHLKIQAHGMDDRVFLIWPMVLSHKINEDSPFWEMKPEEILYANNYEVVVIFEGIIESTGEICQARASYTSKDIIWGRTFANMVEIDGEHGRWRANFNLFEDLVPCPIEKCSGKEMHIFKQAFKSGI</sequence>
<dbReference type="InterPro" id="IPR016449">
    <property type="entry name" value="K_chnl_inward-rec_Kir"/>
</dbReference>
<dbReference type="Pfam" id="PF17655">
    <property type="entry name" value="IRK_C"/>
    <property type="match status" value="1"/>
</dbReference>
<evidence type="ECO:0000256" key="2">
    <source>
        <dbReference type="ARBA" id="ARBA00022448"/>
    </source>
</evidence>
<dbReference type="GO" id="GO:0034702">
    <property type="term" value="C:monoatomic ion channel complex"/>
    <property type="evidence" value="ECO:0007669"/>
    <property type="project" value="UniProtKB-KW"/>
</dbReference>
<dbReference type="InterPro" id="IPR013518">
    <property type="entry name" value="K_chnl_inward-rec_Kir_cyto"/>
</dbReference>
<dbReference type="SUPFAM" id="SSF81296">
    <property type="entry name" value="E set domains"/>
    <property type="match status" value="1"/>
</dbReference>
<keyword evidence="5 11" id="KW-0851">Voltage-gated channel</keyword>
<evidence type="ECO:0000313" key="16">
    <source>
        <dbReference type="Proteomes" id="UP001634394"/>
    </source>
</evidence>
<feature type="transmembrane region" description="Helical" evidence="12">
    <location>
        <begin position="202"/>
        <end position="223"/>
    </location>
</feature>
<name>A0ABD3V5Y2_SINWO</name>
<dbReference type="AlphaFoldDB" id="A0ABD3V5Y2"/>
<feature type="domain" description="Potassium channel inwardly rectifying transmembrane" evidence="13">
    <location>
        <begin position="88"/>
        <end position="227"/>
    </location>
</feature>